<dbReference type="PANTHER" id="PTHR43649:SF12">
    <property type="entry name" value="DIACETYLCHITOBIOSE BINDING PROTEIN DASA"/>
    <property type="match status" value="1"/>
</dbReference>
<dbReference type="SUPFAM" id="SSF53850">
    <property type="entry name" value="Periplasmic binding protein-like II"/>
    <property type="match status" value="1"/>
</dbReference>
<sequence>MEHHRVRRSLAVATSLICTAVAFLSGCGSDSESGSGSGGVTTLTFAASTFGDPGRGPLLTKWLDDFNKSQSTIKVSAAAVPYPTFGQTVLTQMGSGQGPDLIRFDMPEFEAASDAGLIAPLDDLIDVGKYDLLKQPDQFMVHDGRRDGIIFEASNYAMFYNADLIPKPPTTYEEFAKTARSLTKGDVYGLAFRQTEAEEAGVWQDIFNYVYGFGGKWSDGKNLTINSPENLKGLQAYKDLYDAKVIPRGADAATFRRMFAEGKVGMELNNGGYVTATRGQNPDLNFSVAPIPFPVRSQGAILAPIVINEASPAKEAAATFIRWALEPANQVKLQEILGASSVATVTQRSAEKLKETPFLKVFDDLTESSLPQIVLGFEAKTPDIRKIVVQNVIAALQGTVDLKTALDRAQEQATQLVG</sequence>
<evidence type="ECO:0000313" key="3">
    <source>
        <dbReference type="Proteomes" id="UP000316541"/>
    </source>
</evidence>
<dbReference type="CDD" id="cd13585">
    <property type="entry name" value="PBP2_TMBP_like"/>
    <property type="match status" value="1"/>
</dbReference>
<dbReference type="InterPro" id="IPR050490">
    <property type="entry name" value="Bact_solute-bd_prot1"/>
</dbReference>
<dbReference type="PROSITE" id="PS51257">
    <property type="entry name" value="PROKAR_LIPOPROTEIN"/>
    <property type="match status" value="1"/>
</dbReference>
<keyword evidence="1" id="KW-0732">Signal</keyword>
<protein>
    <submittedName>
        <fullName evidence="2">Sugar ABC transporter substrate-binding protein</fullName>
    </submittedName>
</protein>
<dbReference type="InterPro" id="IPR006059">
    <property type="entry name" value="SBP"/>
</dbReference>
<organism evidence="2 3">
    <name type="scientific">Microbispora hainanensis</name>
    <dbReference type="NCBI Taxonomy" id="568844"/>
    <lineage>
        <taxon>Bacteria</taxon>
        <taxon>Bacillati</taxon>
        <taxon>Actinomycetota</taxon>
        <taxon>Actinomycetes</taxon>
        <taxon>Streptosporangiales</taxon>
        <taxon>Streptosporangiaceae</taxon>
        <taxon>Microbispora</taxon>
    </lineage>
</organism>
<name>A0A544Z084_9ACTN</name>
<feature type="signal peptide" evidence="1">
    <location>
        <begin position="1"/>
        <end position="24"/>
    </location>
</feature>
<evidence type="ECO:0000313" key="2">
    <source>
        <dbReference type="EMBL" id="TQS22351.1"/>
    </source>
</evidence>
<dbReference type="Pfam" id="PF13416">
    <property type="entry name" value="SBP_bac_8"/>
    <property type="match status" value="1"/>
</dbReference>
<dbReference type="Gene3D" id="3.40.190.10">
    <property type="entry name" value="Periplasmic binding protein-like II"/>
    <property type="match status" value="1"/>
</dbReference>
<comment type="caution">
    <text evidence="2">The sequence shown here is derived from an EMBL/GenBank/DDBJ whole genome shotgun (WGS) entry which is preliminary data.</text>
</comment>
<dbReference type="EMBL" id="VIRM01000007">
    <property type="protein sequence ID" value="TQS22351.1"/>
    <property type="molecule type" value="Genomic_DNA"/>
</dbReference>
<feature type="chain" id="PRO_5038678541" evidence="1">
    <location>
        <begin position="25"/>
        <end position="418"/>
    </location>
</feature>
<proteinExistence type="predicted"/>
<accession>A0A544Z084</accession>
<dbReference type="AlphaFoldDB" id="A0A544Z084"/>
<gene>
    <name evidence="2" type="ORF">FLX08_08135</name>
</gene>
<dbReference type="Proteomes" id="UP000316541">
    <property type="component" value="Unassembled WGS sequence"/>
</dbReference>
<evidence type="ECO:0000256" key="1">
    <source>
        <dbReference type="SAM" id="SignalP"/>
    </source>
</evidence>
<dbReference type="PANTHER" id="PTHR43649">
    <property type="entry name" value="ARABINOSE-BINDING PROTEIN-RELATED"/>
    <property type="match status" value="1"/>
</dbReference>
<reference evidence="2 3" key="1">
    <citation type="submission" date="2019-07" db="EMBL/GenBank/DDBJ databases">
        <title>Microbispora hainanensis DSM 45428.</title>
        <authorList>
            <person name="Thawai C."/>
        </authorList>
    </citation>
    <scope>NUCLEOTIDE SEQUENCE [LARGE SCALE GENOMIC DNA]</scope>
    <source>
        <strain evidence="2 3">DSM 45428</strain>
    </source>
</reference>